<keyword evidence="6 7" id="KW-0560">Oxidoreductase</keyword>
<evidence type="ECO:0000256" key="6">
    <source>
        <dbReference type="ARBA" id="ARBA00023002"/>
    </source>
</evidence>
<protein>
    <recommendedName>
        <fullName evidence="3 7">Dihydrofolate reductase</fullName>
        <ecNumber evidence="3 7">1.5.1.3</ecNumber>
    </recommendedName>
</protein>
<dbReference type="Proteomes" id="UP000051330">
    <property type="component" value="Unassembled WGS sequence"/>
</dbReference>
<dbReference type="GO" id="GO:0046654">
    <property type="term" value="P:tetrahydrofolate biosynthetic process"/>
    <property type="evidence" value="ECO:0007669"/>
    <property type="project" value="UniProtKB-UniPathway"/>
</dbReference>
<comment type="pathway">
    <text evidence="1 7">Cofactor biosynthesis; tetrahydrofolate biosynthesis; 5,6,7,8-tetrahydrofolate from 7,8-dihydrofolate: step 1/1.</text>
</comment>
<gene>
    <name evidence="10" type="ORF">FD09_GL001286</name>
</gene>
<dbReference type="EMBL" id="AZEC01000002">
    <property type="protein sequence ID" value="KRL14125.1"/>
    <property type="molecule type" value="Genomic_DNA"/>
</dbReference>
<evidence type="ECO:0000313" key="10">
    <source>
        <dbReference type="EMBL" id="KRL14125.1"/>
    </source>
</evidence>
<dbReference type="Pfam" id="PF00186">
    <property type="entry name" value="DHFR_1"/>
    <property type="match status" value="1"/>
</dbReference>
<keyword evidence="4 7" id="KW-0554">One-carbon metabolism</keyword>
<feature type="domain" description="DHFR" evidence="9">
    <location>
        <begin position="1"/>
        <end position="162"/>
    </location>
</feature>
<evidence type="ECO:0000256" key="8">
    <source>
        <dbReference type="RuleBase" id="RU004474"/>
    </source>
</evidence>
<evidence type="ECO:0000256" key="1">
    <source>
        <dbReference type="ARBA" id="ARBA00004903"/>
    </source>
</evidence>
<keyword evidence="11" id="KW-1185">Reference proteome</keyword>
<dbReference type="CDD" id="cd00209">
    <property type="entry name" value="DHFR"/>
    <property type="match status" value="1"/>
</dbReference>
<evidence type="ECO:0000313" key="11">
    <source>
        <dbReference type="Proteomes" id="UP000051330"/>
    </source>
</evidence>
<dbReference type="PATRIC" id="fig|1423792.3.peg.1305"/>
<dbReference type="AlphaFoldDB" id="A0A0R1N1J7"/>
<dbReference type="RefSeq" id="WP_057818041.1">
    <property type="nucleotide sequence ID" value="NZ_AZEC01000002.1"/>
</dbReference>
<dbReference type="UniPathway" id="UPA00077">
    <property type="reaction ID" value="UER00158"/>
</dbReference>
<dbReference type="PRINTS" id="PR00070">
    <property type="entry name" value="DHFR"/>
</dbReference>
<evidence type="ECO:0000256" key="3">
    <source>
        <dbReference type="ARBA" id="ARBA00012856"/>
    </source>
</evidence>
<dbReference type="SUPFAM" id="SSF53597">
    <property type="entry name" value="Dihydrofolate reductase-like"/>
    <property type="match status" value="1"/>
</dbReference>
<dbReference type="PANTHER" id="PTHR48069:SF3">
    <property type="entry name" value="DIHYDROFOLATE REDUCTASE"/>
    <property type="match status" value="1"/>
</dbReference>
<dbReference type="GO" id="GO:0050661">
    <property type="term" value="F:NADP binding"/>
    <property type="evidence" value="ECO:0007669"/>
    <property type="project" value="InterPro"/>
</dbReference>
<dbReference type="GO" id="GO:0006730">
    <property type="term" value="P:one-carbon metabolic process"/>
    <property type="evidence" value="ECO:0007669"/>
    <property type="project" value="UniProtKB-KW"/>
</dbReference>
<evidence type="ECO:0000256" key="4">
    <source>
        <dbReference type="ARBA" id="ARBA00022563"/>
    </source>
</evidence>
<comment type="function">
    <text evidence="7">Key enzyme in folate metabolism. Catalyzes an essential reaction for de novo glycine and purine synthesis, and for DNA precursor synthesis.</text>
</comment>
<comment type="similarity">
    <text evidence="2 7 8">Belongs to the dihydrofolate reductase family.</text>
</comment>
<dbReference type="InterPro" id="IPR012259">
    <property type="entry name" value="DHFR"/>
</dbReference>
<name>A0A0R1N1J7_9LACO</name>
<evidence type="ECO:0000256" key="2">
    <source>
        <dbReference type="ARBA" id="ARBA00009539"/>
    </source>
</evidence>
<dbReference type="InterPro" id="IPR017925">
    <property type="entry name" value="DHFR_CS"/>
</dbReference>
<dbReference type="InterPro" id="IPR001796">
    <property type="entry name" value="DHFR_dom"/>
</dbReference>
<dbReference type="GO" id="GO:0005829">
    <property type="term" value="C:cytosol"/>
    <property type="evidence" value="ECO:0007669"/>
    <property type="project" value="TreeGrafter"/>
</dbReference>
<dbReference type="InterPro" id="IPR024072">
    <property type="entry name" value="DHFR-like_dom_sf"/>
</dbReference>
<dbReference type="GO" id="GO:0046655">
    <property type="term" value="P:folic acid metabolic process"/>
    <property type="evidence" value="ECO:0007669"/>
    <property type="project" value="TreeGrafter"/>
</dbReference>
<dbReference type="PANTHER" id="PTHR48069">
    <property type="entry name" value="DIHYDROFOLATE REDUCTASE"/>
    <property type="match status" value="1"/>
</dbReference>
<dbReference type="STRING" id="1423792.FD09_GL001286"/>
<dbReference type="EC" id="1.5.1.3" evidence="3 7"/>
<dbReference type="PIRSF" id="PIRSF000194">
    <property type="entry name" value="DHFR"/>
    <property type="match status" value="1"/>
</dbReference>
<comment type="catalytic activity">
    <reaction evidence="7">
        <text>(6S)-5,6,7,8-tetrahydrofolate + NADP(+) = 7,8-dihydrofolate + NADPH + H(+)</text>
        <dbReference type="Rhea" id="RHEA:15009"/>
        <dbReference type="ChEBI" id="CHEBI:15378"/>
        <dbReference type="ChEBI" id="CHEBI:57451"/>
        <dbReference type="ChEBI" id="CHEBI:57453"/>
        <dbReference type="ChEBI" id="CHEBI:57783"/>
        <dbReference type="ChEBI" id="CHEBI:58349"/>
        <dbReference type="EC" id="1.5.1.3"/>
    </reaction>
</comment>
<dbReference type="GO" id="GO:0004146">
    <property type="term" value="F:dihydrofolate reductase activity"/>
    <property type="evidence" value="ECO:0007669"/>
    <property type="project" value="UniProtKB-EC"/>
</dbReference>
<sequence>MLAFIWAEDKNHLIGVKDRLPWHLPDDLHYFKVTTEGHPIIMGRRTWDSLPTKPLPKRENIVLTHRPIDAAGVTSLPDVAAVQKYITAHSQDTVFIIGGRSLFEAFMPQVDQLFVTQIDHEFPAGDTYMVNWPHDQFQLLRATPGQVSEKAPWPHTFAVYERKAAH</sequence>
<evidence type="ECO:0000256" key="7">
    <source>
        <dbReference type="PIRNR" id="PIRNR000194"/>
    </source>
</evidence>
<dbReference type="Gene3D" id="3.40.430.10">
    <property type="entry name" value="Dihydrofolate Reductase, subunit A"/>
    <property type="match status" value="1"/>
</dbReference>
<dbReference type="PROSITE" id="PS51330">
    <property type="entry name" value="DHFR_2"/>
    <property type="match status" value="1"/>
</dbReference>
<dbReference type="PROSITE" id="PS00075">
    <property type="entry name" value="DHFR_1"/>
    <property type="match status" value="1"/>
</dbReference>
<proteinExistence type="inferred from homology"/>
<comment type="caution">
    <text evidence="10">The sequence shown here is derived from an EMBL/GenBank/DDBJ whole genome shotgun (WGS) entry which is preliminary data.</text>
</comment>
<dbReference type="OrthoDB" id="9804315at2"/>
<dbReference type="GO" id="GO:0046452">
    <property type="term" value="P:dihydrofolate metabolic process"/>
    <property type="evidence" value="ECO:0007669"/>
    <property type="project" value="TreeGrafter"/>
</dbReference>
<accession>A0A0R1N1J7</accession>
<evidence type="ECO:0000259" key="9">
    <source>
        <dbReference type="PROSITE" id="PS51330"/>
    </source>
</evidence>
<reference evidence="10 11" key="1">
    <citation type="journal article" date="2015" name="Genome Announc.">
        <title>Expanding the biotechnology potential of lactobacilli through comparative genomics of 213 strains and associated genera.</title>
        <authorList>
            <person name="Sun Z."/>
            <person name="Harris H.M."/>
            <person name="McCann A."/>
            <person name="Guo C."/>
            <person name="Argimon S."/>
            <person name="Zhang W."/>
            <person name="Yang X."/>
            <person name="Jeffery I.B."/>
            <person name="Cooney J.C."/>
            <person name="Kagawa T.F."/>
            <person name="Liu W."/>
            <person name="Song Y."/>
            <person name="Salvetti E."/>
            <person name="Wrobel A."/>
            <person name="Rasinkangas P."/>
            <person name="Parkhill J."/>
            <person name="Rea M.C."/>
            <person name="O'Sullivan O."/>
            <person name="Ritari J."/>
            <person name="Douillard F.P."/>
            <person name="Paul Ross R."/>
            <person name="Yang R."/>
            <person name="Briner A.E."/>
            <person name="Felis G.E."/>
            <person name="de Vos W.M."/>
            <person name="Barrangou R."/>
            <person name="Klaenhammer T.R."/>
            <person name="Caufield P.W."/>
            <person name="Cui Y."/>
            <person name="Zhang H."/>
            <person name="O'Toole P.W."/>
        </authorList>
    </citation>
    <scope>NUCLEOTIDE SEQUENCE [LARGE SCALE GENOMIC DNA]</scope>
    <source>
        <strain evidence="10 11">DSM 12744</strain>
    </source>
</reference>
<evidence type="ECO:0000256" key="5">
    <source>
        <dbReference type="ARBA" id="ARBA00022857"/>
    </source>
</evidence>
<keyword evidence="5 7" id="KW-0521">NADP</keyword>
<organism evidence="10 11">
    <name type="scientific">Schleiferilactobacillus perolens DSM 12744</name>
    <dbReference type="NCBI Taxonomy" id="1423792"/>
    <lineage>
        <taxon>Bacteria</taxon>
        <taxon>Bacillati</taxon>
        <taxon>Bacillota</taxon>
        <taxon>Bacilli</taxon>
        <taxon>Lactobacillales</taxon>
        <taxon>Lactobacillaceae</taxon>
        <taxon>Schleiferilactobacillus</taxon>
    </lineage>
</organism>